<dbReference type="SUPFAM" id="SSF53474">
    <property type="entry name" value="alpha/beta-Hydrolases"/>
    <property type="match status" value="1"/>
</dbReference>
<dbReference type="Gene3D" id="3.40.50.1820">
    <property type="entry name" value="alpha/beta hydrolase"/>
    <property type="match status" value="1"/>
</dbReference>
<evidence type="ECO:0000259" key="1">
    <source>
        <dbReference type="Pfam" id="PF01738"/>
    </source>
</evidence>
<dbReference type="PANTHER" id="PTHR46623">
    <property type="entry name" value="CARBOXYMETHYLENEBUTENOLIDASE-RELATED"/>
    <property type="match status" value="1"/>
</dbReference>
<keyword evidence="3" id="KW-1185">Reference proteome</keyword>
<dbReference type="PANTHER" id="PTHR46623:SF6">
    <property type="entry name" value="ALPHA_BETA-HYDROLASES SUPERFAMILY PROTEIN"/>
    <property type="match status" value="1"/>
</dbReference>
<protein>
    <submittedName>
        <fullName evidence="2">Dienelactone hydrolase</fullName>
    </submittedName>
</protein>
<name>A0A543B2C4_9ACTN</name>
<dbReference type="EMBL" id="VFOW01000001">
    <property type="protein sequence ID" value="TQL78974.1"/>
    <property type="molecule type" value="Genomic_DNA"/>
</dbReference>
<keyword evidence="2" id="KW-0378">Hydrolase</keyword>
<evidence type="ECO:0000313" key="3">
    <source>
        <dbReference type="Proteomes" id="UP000317043"/>
    </source>
</evidence>
<dbReference type="Proteomes" id="UP000317043">
    <property type="component" value="Unassembled WGS sequence"/>
</dbReference>
<feature type="domain" description="Dienelactone hydrolase" evidence="1">
    <location>
        <begin position="27"/>
        <end position="208"/>
    </location>
</feature>
<sequence length="211" mass="22801">MAECTGPLTSPVGDPEAVAHDVVMAHIALFHSILGRRSVEHLAVERWRRAGHEAVAVDLFDGATAAGIDDGFALIDRIGWDTVVDNGRRGLADMPDETVLAGLSMGTGVVCELLPERPGTAGILLLHAFPELPAGVTTGLRAQVHVAEPDEFARSGQLPSLRQAAEDADMAMEIFRYQGAGHFYIDRDLPDYDPEATELTWRRMLTFLDGS</sequence>
<gene>
    <name evidence="2" type="ORF">FB566_4572</name>
</gene>
<proteinExistence type="predicted"/>
<dbReference type="InterPro" id="IPR002925">
    <property type="entry name" value="Dienelactn_hydro"/>
</dbReference>
<dbReference type="GO" id="GO:0016787">
    <property type="term" value="F:hydrolase activity"/>
    <property type="evidence" value="ECO:0007669"/>
    <property type="project" value="UniProtKB-KW"/>
</dbReference>
<comment type="caution">
    <text evidence="2">The sequence shown here is derived from an EMBL/GenBank/DDBJ whole genome shotgun (WGS) entry which is preliminary data.</text>
</comment>
<accession>A0A543B2C4</accession>
<evidence type="ECO:0000313" key="2">
    <source>
        <dbReference type="EMBL" id="TQL78974.1"/>
    </source>
</evidence>
<dbReference type="AlphaFoldDB" id="A0A543B2C4"/>
<dbReference type="InterPro" id="IPR029058">
    <property type="entry name" value="AB_hydrolase_fold"/>
</dbReference>
<reference evidence="2 3" key="1">
    <citation type="submission" date="2019-06" db="EMBL/GenBank/DDBJ databases">
        <title>Sequencing the genomes of 1000 actinobacteria strains.</title>
        <authorList>
            <person name="Klenk H.-P."/>
        </authorList>
    </citation>
    <scope>NUCLEOTIDE SEQUENCE [LARGE SCALE GENOMIC DNA]</scope>
    <source>
        <strain evidence="2 3">DSM 45928</strain>
    </source>
</reference>
<dbReference type="InterPro" id="IPR051049">
    <property type="entry name" value="Dienelactone_hydrolase-like"/>
</dbReference>
<dbReference type="InParanoid" id="A0A543B2C4"/>
<organism evidence="2 3">
    <name type="scientific">Stackebrandtia endophytica</name>
    <dbReference type="NCBI Taxonomy" id="1496996"/>
    <lineage>
        <taxon>Bacteria</taxon>
        <taxon>Bacillati</taxon>
        <taxon>Actinomycetota</taxon>
        <taxon>Actinomycetes</taxon>
        <taxon>Glycomycetales</taxon>
        <taxon>Glycomycetaceae</taxon>
        <taxon>Stackebrandtia</taxon>
    </lineage>
</organism>
<dbReference type="Pfam" id="PF01738">
    <property type="entry name" value="DLH"/>
    <property type="match status" value="1"/>
</dbReference>